<dbReference type="PROSITE" id="PS00856">
    <property type="entry name" value="GUANYLATE_KINASE_1"/>
    <property type="match status" value="1"/>
</dbReference>
<evidence type="ECO:0000256" key="1">
    <source>
        <dbReference type="ARBA" id="ARBA00005790"/>
    </source>
</evidence>
<keyword evidence="7 9" id="KW-0067">ATP-binding</keyword>
<dbReference type="Gene3D" id="3.40.50.300">
    <property type="entry name" value="P-loop containing nucleotide triphosphate hydrolases"/>
    <property type="match status" value="1"/>
</dbReference>
<evidence type="ECO:0000256" key="2">
    <source>
        <dbReference type="ARBA" id="ARBA00012961"/>
    </source>
</evidence>
<evidence type="ECO:0000256" key="4">
    <source>
        <dbReference type="ARBA" id="ARBA00022679"/>
    </source>
</evidence>
<sequence length="204" mass="23381">MKDKVRVPFSPDHPLCVPKLFTISAPAGTGKTTLVRMLAQEFPDSFQKTLSLTTRAPRPEEVPGVDYQFVSQEEFQRRLDNDDFLEWVALFGEYYGTSRLGIDEIWKSGRHAVAVIDVEGALVLRSKIPTVTIFISAPSQEELERRLKQRGSEQDTQRQERLQHSLIEQAAANKFEYVIINDDLEKSYEVLKSIFIAEEHRNVL</sequence>
<dbReference type="RefSeq" id="WP_014945574.1">
    <property type="nucleotide sequence ID" value="NZ_KE356190.1"/>
</dbReference>
<dbReference type="InterPro" id="IPR027417">
    <property type="entry name" value="P-loop_NTPase"/>
</dbReference>
<keyword evidence="9" id="KW-0963">Cytoplasm</keyword>
<gene>
    <name evidence="9 11" type="primary">gmk</name>
    <name evidence="11" type="ORF">CP99DC5_0029</name>
</gene>
<organism evidence="11 12">
    <name type="scientific">Chlamydia psittaci 99DC5</name>
    <dbReference type="NCBI Taxonomy" id="1112251"/>
    <lineage>
        <taxon>Bacteria</taxon>
        <taxon>Pseudomonadati</taxon>
        <taxon>Chlamydiota</taxon>
        <taxon>Chlamydiia</taxon>
        <taxon>Chlamydiales</taxon>
        <taxon>Chlamydiaceae</taxon>
        <taxon>Chlamydia/Chlamydophila group</taxon>
        <taxon>Chlamydia</taxon>
    </lineage>
</organism>
<evidence type="ECO:0000313" key="11">
    <source>
        <dbReference type="EMBL" id="EPJ28981.1"/>
    </source>
</evidence>
<evidence type="ECO:0000256" key="8">
    <source>
        <dbReference type="ARBA" id="ARBA00030128"/>
    </source>
</evidence>
<dbReference type="GO" id="GO:0004385">
    <property type="term" value="F:GMP kinase activity"/>
    <property type="evidence" value="ECO:0007669"/>
    <property type="project" value="UniProtKB-EC"/>
</dbReference>
<evidence type="ECO:0000313" key="12">
    <source>
        <dbReference type="Proteomes" id="UP000014627"/>
    </source>
</evidence>
<evidence type="ECO:0000256" key="9">
    <source>
        <dbReference type="HAMAP-Rule" id="MF_00328"/>
    </source>
</evidence>
<keyword evidence="6 9" id="KW-0418">Kinase</keyword>
<comment type="catalytic activity">
    <reaction evidence="9">
        <text>GMP + ATP = GDP + ADP</text>
        <dbReference type="Rhea" id="RHEA:20780"/>
        <dbReference type="ChEBI" id="CHEBI:30616"/>
        <dbReference type="ChEBI" id="CHEBI:58115"/>
        <dbReference type="ChEBI" id="CHEBI:58189"/>
        <dbReference type="ChEBI" id="CHEBI:456216"/>
        <dbReference type="EC" id="2.7.4.8"/>
    </reaction>
</comment>
<dbReference type="InterPro" id="IPR008144">
    <property type="entry name" value="Guanylate_kin-like_dom"/>
</dbReference>
<evidence type="ECO:0000256" key="5">
    <source>
        <dbReference type="ARBA" id="ARBA00022741"/>
    </source>
</evidence>
<dbReference type="PANTHER" id="PTHR23117">
    <property type="entry name" value="GUANYLATE KINASE-RELATED"/>
    <property type="match status" value="1"/>
</dbReference>
<dbReference type="CDD" id="cd00071">
    <property type="entry name" value="GMPK"/>
    <property type="match status" value="1"/>
</dbReference>
<dbReference type="InterPro" id="IPR008145">
    <property type="entry name" value="GK/Ca_channel_bsu"/>
</dbReference>
<feature type="binding site" evidence="9">
    <location>
        <begin position="25"/>
        <end position="32"/>
    </location>
    <ligand>
        <name>ATP</name>
        <dbReference type="ChEBI" id="CHEBI:30616"/>
    </ligand>
</feature>
<reference evidence="11 12" key="1">
    <citation type="submission" date="2013-04" db="EMBL/GenBank/DDBJ databases">
        <title>Genome sequence of Chlamydia psittaci 99DC5.</title>
        <authorList>
            <person name="Huot-Creasy H."/>
            <person name="McCracken C.L."/>
            <person name="Humphries M."/>
            <person name="Sachse K."/>
            <person name="Laroucau K."/>
            <person name="Bavoil P."/>
            <person name="Myers G.S."/>
        </authorList>
    </citation>
    <scope>NUCLEOTIDE SEQUENCE [LARGE SCALE GENOMIC DNA]</scope>
    <source>
        <strain evidence="11 12">99DC5</strain>
    </source>
</reference>
<comment type="function">
    <text evidence="9">Essential for recycling GMP and indirectly, cGMP.</text>
</comment>
<dbReference type="NCBIfam" id="TIGR03263">
    <property type="entry name" value="guanyl_kin"/>
    <property type="match status" value="1"/>
</dbReference>
<dbReference type="InterPro" id="IPR020590">
    <property type="entry name" value="Guanylate_kinase_CS"/>
</dbReference>
<keyword evidence="5 9" id="KW-0547">Nucleotide-binding</keyword>
<evidence type="ECO:0000259" key="10">
    <source>
        <dbReference type="PROSITE" id="PS50052"/>
    </source>
</evidence>
<comment type="caution">
    <text evidence="11">The sequence shown here is derived from an EMBL/GenBank/DDBJ whole genome shotgun (WGS) entry which is preliminary data.</text>
</comment>
<comment type="subcellular location">
    <subcellularLocation>
        <location evidence="9">Cytoplasm</location>
    </subcellularLocation>
</comment>
<dbReference type="SMART" id="SM00072">
    <property type="entry name" value="GuKc"/>
    <property type="match status" value="1"/>
</dbReference>
<dbReference type="SUPFAM" id="SSF52540">
    <property type="entry name" value="P-loop containing nucleoside triphosphate hydrolases"/>
    <property type="match status" value="1"/>
</dbReference>
<evidence type="ECO:0000256" key="3">
    <source>
        <dbReference type="ARBA" id="ARBA00016296"/>
    </source>
</evidence>
<evidence type="ECO:0000256" key="7">
    <source>
        <dbReference type="ARBA" id="ARBA00022840"/>
    </source>
</evidence>
<dbReference type="InterPro" id="IPR017665">
    <property type="entry name" value="Guanylate_kinase"/>
</dbReference>
<name>A0ABN0MQZ0_CHLPS</name>
<comment type="similarity">
    <text evidence="1 9">Belongs to the guanylate kinase family.</text>
</comment>
<dbReference type="PANTHER" id="PTHR23117:SF13">
    <property type="entry name" value="GUANYLATE KINASE"/>
    <property type="match status" value="1"/>
</dbReference>
<dbReference type="Proteomes" id="UP000014627">
    <property type="component" value="Unassembled WGS sequence"/>
</dbReference>
<dbReference type="HAMAP" id="MF_00328">
    <property type="entry name" value="Guanylate_kinase"/>
    <property type="match status" value="1"/>
</dbReference>
<keyword evidence="4 9" id="KW-0808">Transferase</keyword>
<dbReference type="Pfam" id="PF00625">
    <property type="entry name" value="Guanylate_kin"/>
    <property type="match status" value="1"/>
</dbReference>
<dbReference type="PROSITE" id="PS50052">
    <property type="entry name" value="GUANYLATE_KINASE_2"/>
    <property type="match status" value="1"/>
</dbReference>
<accession>A0ABN0MQZ0</accession>
<keyword evidence="12" id="KW-1185">Reference proteome</keyword>
<feature type="domain" description="Guanylate kinase-like" evidence="10">
    <location>
        <begin position="18"/>
        <end position="196"/>
    </location>
</feature>
<protein>
    <recommendedName>
        <fullName evidence="3 9">Guanylate kinase</fullName>
        <ecNumber evidence="2 9">2.7.4.8</ecNumber>
    </recommendedName>
    <alternativeName>
        <fullName evidence="8 9">GMP kinase</fullName>
    </alternativeName>
</protein>
<proteinExistence type="inferred from homology"/>
<dbReference type="EC" id="2.7.4.8" evidence="2 9"/>
<evidence type="ECO:0000256" key="6">
    <source>
        <dbReference type="ARBA" id="ARBA00022777"/>
    </source>
</evidence>
<dbReference type="EMBL" id="ATLC01000043">
    <property type="protein sequence ID" value="EPJ28981.1"/>
    <property type="molecule type" value="Genomic_DNA"/>
</dbReference>